<gene>
    <name evidence="1" type="ORF">HPB47_011352</name>
</gene>
<evidence type="ECO:0000313" key="1">
    <source>
        <dbReference type="EMBL" id="KAG0411524.1"/>
    </source>
</evidence>
<evidence type="ECO:0000313" key="2">
    <source>
        <dbReference type="Proteomes" id="UP000805193"/>
    </source>
</evidence>
<proteinExistence type="predicted"/>
<accession>A0AC60NXD3</accession>
<comment type="caution">
    <text evidence="1">The sequence shown here is derived from an EMBL/GenBank/DDBJ whole genome shotgun (WGS) entry which is preliminary data.</text>
</comment>
<reference evidence="1 2" key="1">
    <citation type="journal article" date="2020" name="Cell">
        <title>Large-Scale Comparative Analyses of Tick Genomes Elucidate Their Genetic Diversity and Vector Capacities.</title>
        <authorList>
            <consortium name="Tick Genome and Microbiome Consortium (TIGMIC)"/>
            <person name="Jia N."/>
            <person name="Wang J."/>
            <person name="Shi W."/>
            <person name="Du L."/>
            <person name="Sun Y."/>
            <person name="Zhan W."/>
            <person name="Jiang J.F."/>
            <person name="Wang Q."/>
            <person name="Zhang B."/>
            <person name="Ji P."/>
            <person name="Bell-Sakyi L."/>
            <person name="Cui X.M."/>
            <person name="Yuan T.T."/>
            <person name="Jiang B.G."/>
            <person name="Yang W.F."/>
            <person name="Lam T.T."/>
            <person name="Chang Q.C."/>
            <person name="Ding S.J."/>
            <person name="Wang X.J."/>
            <person name="Zhu J.G."/>
            <person name="Ruan X.D."/>
            <person name="Zhao L."/>
            <person name="Wei J.T."/>
            <person name="Ye R.Z."/>
            <person name="Que T.C."/>
            <person name="Du C.H."/>
            <person name="Zhou Y.H."/>
            <person name="Cheng J.X."/>
            <person name="Dai P.F."/>
            <person name="Guo W.B."/>
            <person name="Han X.H."/>
            <person name="Huang E.J."/>
            <person name="Li L.F."/>
            <person name="Wei W."/>
            <person name="Gao Y.C."/>
            <person name="Liu J.Z."/>
            <person name="Shao H.Z."/>
            <person name="Wang X."/>
            <person name="Wang C.C."/>
            <person name="Yang T.C."/>
            <person name="Huo Q.B."/>
            <person name="Li W."/>
            <person name="Chen H.Y."/>
            <person name="Chen S.E."/>
            <person name="Zhou L.G."/>
            <person name="Ni X.B."/>
            <person name="Tian J.H."/>
            <person name="Sheng Y."/>
            <person name="Liu T."/>
            <person name="Pan Y.S."/>
            <person name="Xia L.Y."/>
            <person name="Li J."/>
            <person name="Zhao F."/>
            <person name="Cao W.C."/>
        </authorList>
    </citation>
    <scope>NUCLEOTIDE SEQUENCE [LARGE SCALE GENOMIC DNA]</scope>
    <source>
        <strain evidence="1">Iper-2018</strain>
    </source>
</reference>
<dbReference type="EMBL" id="JABSTQ010011424">
    <property type="protein sequence ID" value="KAG0411524.1"/>
    <property type="molecule type" value="Genomic_DNA"/>
</dbReference>
<keyword evidence="2" id="KW-1185">Reference proteome</keyword>
<sequence>MPRSEPIVADDGGDEGHARKRARPACPHVFYSVLHGSHGCDLCPSRYGSNSVWNLPEGCAQYEDVRCKCICPSTAVVSGGIQNNRKLYIMNVPPRRCNCEGAILPQATDIKGRESEFCPRCMCRYERRNTTTIRVLVILIIWVISLLTVYMLFLMCLDPLLNKRRAAYQEHVNEEVNLDEPLPMQQRTRRSSSSVLNKVGQQQDKWKRQVQEQRRNIYDKHTMLN</sequence>
<dbReference type="Proteomes" id="UP000805193">
    <property type="component" value="Unassembled WGS sequence"/>
</dbReference>
<name>A0AC60NXD3_IXOPE</name>
<organism evidence="1 2">
    <name type="scientific">Ixodes persulcatus</name>
    <name type="common">Taiga tick</name>
    <dbReference type="NCBI Taxonomy" id="34615"/>
    <lineage>
        <taxon>Eukaryota</taxon>
        <taxon>Metazoa</taxon>
        <taxon>Ecdysozoa</taxon>
        <taxon>Arthropoda</taxon>
        <taxon>Chelicerata</taxon>
        <taxon>Arachnida</taxon>
        <taxon>Acari</taxon>
        <taxon>Parasitiformes</taxon>
        <taxon>Ixodida</taxon>
        <taxon>Ixodoidea</taxon>
        <taxon>Ixodidae</taxon>
        <taxon>Ixodinae</taxon>
        <taxon>Ixodes</taxon>
    </lineage>
</organism>
<protein>
    <submittedName>
        <fullName evidence="1">Uncharacterized protein</fullName>
    </submittedName>
</protein>